<dbReference type="Gene3D" id="2.30.180.10">
    <property type="entry name" value="FAS1 domain"/>
    <property type="match status" value="1"/>
</dbReference>
<reference evidence="1 2" key="1">
    <citation type="submission" date="2017-05" db="EMBL/GenBank/DDBJ databases">
        <title>whole genome sequence of Prevotella melaninogenica GAI 07411.</title>
        <authorList>
            <person name="Kondo Y."/>
            <person name="Hoshino T."/>
        </authorList>
    </citation>
    <scope>NUCLEOTIDE SEQUENCE [LARGE SCALE GENOMIC DNA]</scope>
    <source>
        <strain evidence="1 2">GAI 07411</strain>
    </source>
</reference>
<dbReference type="PROSITE" id="PS51257">
    <property type="entry name" value="PROKAR_LIPOPROTEIN"/>
    <property type="match status" value="1"/>
</dbReference>
<dbReference type="InterPro" id="IPR036378">
    <property type="entry name" value="FAS1_dom_sf"/>
</dbReference>
<gene>
    <name evidence="1" type="ORF">PMEL1_00535</name>
</gene>
<evidence type="ECO:0000313" key="2">
    <source>
        <dbReference type="Proteomes" id="UP000267517"/>
    </source>
</evidence>
<accession>A0A250KG83</accession>
<dbReference type="AlphaFoldDB" id="A0A250KG83"/>
<sequence>MKKIIYIIAVCLTMGVLSSCTKYNFDDTGLANGKHDMTMWEYFKSDSYNWDSLRVMAERAGLVSLFQGTSQYGKNFTFFGPTNHSIRRYLYDNGMTRVSDIPVADCKKFILNCVLPNKRVMLDDFKEGVKSSDASTPIGKGGETVEMASGNQLWIYTFRESYNSVPGAGPLRIHLVSPTTTKTSDVASCNIETNTGVVHSLVYDFNLTDF</sequence>
<dbReference type="OrthoDB" id="1099567at2"/>
<dbReference type="EMBL" id="AP018049">
    <property type="protein sequence ID" value="BBA28631.1"/>
    <property type="molecule type" value="Genomic_DNA"/>
</dbReference>
<dbReference type="RefSeq" id="WP_120173839.1">
    <property type="nucleotide sequence ID" value="NZ_AP018049.1"/>
</dbReference>
<organism evidence="1 2">
    <name type="scientific">Prevotella melaninogenica</name>
    <dbReference type="NCBI Taxonomy" id="28132"/>
    <lineage>
        <taxon>Bacteria</taxon>
        <taxon>Pseudomonadati</taxon>
        <taxon>Bacteroidota</taxon>
        <taxon>Bacteroidia</taxon>
        <taxon>Bacteroidales</taxon>
        <taxon>Prevotellaceae</taxon>
        <taxon>Prevotella</taxon>
    </lineage>
</organism>
<name>A0A250KG83_9BACT</name>
<dbReference type="Proteomes" id="UP000267517">
    <property type="component" value="Chromosome I"/>
</dbReference>
<dbReference type="SUPFAM" id="SSF82153">
    <property type="entry name" value="FAS1 domain"/>
    <property type="match status" value="1"/>
</dbReference>
<protein>
    <submittedName>
        <fullName evidence="1">Uncharacterized protein</fullName>
    </submittedName>
</protein>
<evidence type="ECO:0000313" key="1">
    <source>
        <dbReference type="EMBL" id="BBA28631.1"/>
    </source>
</evidence>
<proteinExistence type="predicted"/>